<dbReference type="NCBIfam" id="TIGR02152">
    <property type="entry name" value="D_ribokin_bact"/>
    <property type="match status" value="1"/>
</dbReference>
<dbReference type="GO" id="GO:0005829">
    <property type="term" value="C:cytosol"/>
    <property type="evidence" value="ECO:0007669"/>
    <property type="project" value="TreeGrafter"/>
</dbReference>
<evidence type="ECO:0000256" key="7">
    <source>
        <dbReference type="ARBA" id="ARBA00022842"/>
    </source>
</evidence>
<comment type="similarity">
    <text evidence="11">Belongs to the carbohydrate kinase PfkB family. LacC subfamily.</text>
</comment>
<evidence type="ECO:0000256" key="10">
    <source>
        <dbReference type="HAMAP-Rule" id="MF_01987"/>
    </source>
</evidence>
<evidence type="ECO:0000256" key="1">
    <source>
        <dbReference type="ARBA" id="ARBA00005380"/>
    </source>
</evidence>
<dbReference type="PRINTS" id="PR00990">
    <property type="entry name" value="RIBOKINASE"/>
</dbReference>
<evidence type="ECO:0000256" key="11">
    <source>
        <dbReference type="PIRNR" id="PIRNR000535"/>
    </source>
</evidence>
<keyword evidence="9 10" id="KW-0119">Carbohydrate metabolism</keyword>
<feature type="binding site" evidence="10">
    <location>
        <position position="289"/>
    </location>
    <ligand>
        <name>K(+)</name>
        <dbReference type="ChEBI" id="CHEBI:29103"/>
    </ligand>
</feature>
<evidence type="ECO:0000256" key="8">
    <source>
        <dbReference type="ARBA" id="ARBA00022958"/>
    </source>
</evidence>
<feature type="binding site" evidence="10">
    <location>
        <begin position="38"/>
        <end position="42"/>
    </location>
    <ligand>
        <name>substrate</name>
    </ligand>
</feature>
<evidence type="ECO:0000256" key="9">
    <source>
        <dbReference type="ARBA" id="ARBA00023277"/>
    </source>
</evidence>
<dbReference type="UniPathway" id="UPA00916">
    <property type="reaction ID" value="UER00889"/>
</dbReference>
<dbReference type="InterPro" id="IPR002173">
    <property type="entry name" value="Carboh/pur_kinase_PfkB_CS"/>
</dbReference>
<dbReference type="PANTHER" id="PTHR10584">
    <property type="entry name" value="SUGAR KINASE"/>
    <property type="match status" value="1"/>
</dbReference>
<comment type="similarity">
    <text evidence="1">Belongs to the carbohydrate kinase pfkB family.</text>
</comment>
<evidence type="ECO:0000313" key="13">
    <source>
        <dbReference type="EMBL" id="RAV17681.1"/>
    </source>
</evidence>
<comment type="subunit">
    <text evidence="10">Homodimer.</text>
</comment>
<evidence type="ECO:0000256" key="5">
    <source>
        <dbReference type="ARBA" id="ARBA00022777"/>
    </source>
</evidence>
<reference evidence="13 14" key="1">
    <citation type="journal article" date="2009" name="Int. J. Syst. Evol. Microbiol.">
        <title>Paenibacillus contaminans sp. nov., isolated from a contaminated laboratory plate.</title>
        <authorList>
            <person name="Chou J.H."/>
            <person name="Lee J.H."/>
            <person name="Lin M.C."/>
            <person name="Chang P.S."/>
            <person name="Arun A.B."/>
            <person name="Young C.C."/>
            <person name="Chen W.M."/>
        </authorList>
    </citation>
    <scope>NUCLEOTIDE SEQUENCE [LARGE SCALE GENOMIC DNA]</scope>
    <source>
        <strain evidence="13 14">CKOBP-6</strain>
    </source>
</reference>
<dbReference type="Proteomes" id="UP000250369">
    <property type="component" value="Unassembled WGS sequence"/>
</dbReference>
<evidence type="ECO:0000256" key="4">
    <source>
        <dbReference type="ARBA" id="ARBA00022741"/>
    </source>
</evidence>
<dbReference type="Gene3D" id="3.40.1190.20">
    <property type="match status" value="1"/>
</dbReference>
<feature type="active site" description="Proton acceptor" evidence="10">
    <location>
        <position position="250"/>
    </location>
</feature>
<organism evidence="13 14">
    <name type="scientific">Paenibacillus contaminans</name>
    <dbReference type="NCBI Taxonomy" id="450362"/>
    <lineage>
        <taxon>Bacteria</taxon>
        <taxon>Bacillati</taxon>
        <taxon>Bacillota</taxon>
        <taxon>Bacilli</taxon>
        <taxon>Bacillales</taxon>
        <taxon>Paenibacillaceae</taxon>
        <taxon>Paenibacillus</taxon>
    </lineage>
</organism>
<dbReference type="AlphaFoldDB" id="A0A329MCD9"/>
<dbReference type="InterPro" id="IPR011877">
    <property type="entry name" value="Ribokinase"/>
</dbReference>
<keyword evidence="7 10" id="KW-0460">Magnesium</keyword>
<dbReference type="GO" id="GO:0009024">
    <property type="term" value="F:tagatose-6-phosphate kinase activity"/>
    <property type="evidence" value="ECO:0007669"/>
    <property type="project" value="UniProtKB-EC"/>
</dbReference>
<feature type="binding site" evidence="10">
    <location>
        <position position="182"/>
    </location>
    <ligand>
        <name>ATP</name>
        <dbReference type="ChEBI" id="CHEBI:30616"/>
    </ligand>
</feature>
<dbReference type="InterPro" id="IPR017583">
    <property type="entry name" value="Tagatose/fructose_Pkinase"/>
</dbReference>
<dbReference type="UniPathway" id="UPA00704">
    <property type="reaction ID" value="UER00715"/>
</dbReference>
<keyword evidence="8 10" id="KW-0630">Potassium</keyword>
<feature type="binding site" evidence="10">
    <location>
        <begin position="10"/>
        <end position="12"/>
    </location>
    <ligand>
        <name>substrate</name>
    </ligand>
</feature>
<feature type="binding site" evidence="10">
    <location>
        <position position="283"/>
    </location>
    <ligand>
        <name>K(+)</name>
        <dbReference type="ChEBI" id="CHEBI:29103"/>
    </ligand>
</feature>
<keyword evidence="11" id="KW-0423">Lactose metabolism</keyword>
<comment type="cofactor">
    <cofactor evidence="10">
        <name>Mg(2+)</name>
        <dbReference type="ChEBI" id="CHEBI:18420"/>
    </cofactor>
</comment>
<dbReference type="EC" id="2.7.1.229" evidence="10"/>
<feature type="binding site" evidence="10">
    <location>
        <position position="274"/>
    </location>
    <ligand>
        <name>ATP</name>
        <dbReference type="ChEBI" id="CHEBI:30616"/>
    </ligand>
</feature>
<keyword evidence="10" id="KW-0963">Cytoplasm</keyword>
<accession>A0A329MCD9</accession>
<protein>
    <recommendedName>
        <fullName evidence="10">Deoxyribokinase</fullName>
        <shortName evidence="10">dRK</shortName>
        <ecNumber evidence="10">2.7.1.229</ecNumber>
    </recommendedName>
    <alternativeName>
        <fullName evidence="10">ATP:2-deoxy-D-ribose 5-phosphotransferase</fullName>
    </alternativeName>
</protein>
<comment type="function">
    <text evidence="10">Catalyzes the ATP-dependent phosphorylation of 2-deoxy-D-ribose to 2-deoxy-D-ribose 5-phosphate (dRib-5P), allowing the use of deoxyribose as the sole carbon source.</text>
</comment>
<dbReference type="GO" id="GO:0005988">
    <property type="term" value="P:lactose metabolic process"/>
    <property type="evidence" value="ECO:0007669"/>
    <property type="project" value="UniProtKB-KW"/>
</dbReference>
<dbReference type="GO" id="GO:0046872">
    <property type="term" value="F:metal ion binding"/>
    <property type="evidence" value="ECO:0007669"/>
    <property type="project" value="UniProtKB-KW"/>
</dbReference>
<feature type="binding site" evidence="10">
    <location>
        <position position="280"/>
    </location>
    <ligand>
        <name>K(+)</name>
        <dbReference type="ChEBI" id="CHEBI:29103"/>
    </ligand>
</feature>
<sequence length="308" mass="32334">MSIVVIGSFMMDLVVRTFRAPAAGETIVGSGFSRFPGGKGANQAVAAARLGGNVTMVGMLGRDEFGAEMLSVMQRENIATECIRRHEAPTGVGSIVLEESGENRIIVVPGANLEYSASDLAEIEDIIKEASMLVMQLEMDLSMTELAIATASKHHVPVLLNPAPAVPLHDGLLRNVAYLTPNETEAGILTGQTVRTIADAEKAAQELRSRGAGCVIVTLAANGALIVDENGTKHVPGYRVHPIDTVAAGDSFNGALAVQLVSGTPVGEAVRFANAVGALTVTREGAIPSLPYFAEVERFLTRQESKSS</sequence>
<dbReference type="HAMAP" id="MF_01987">
    <property type="entry name" value="Ribokinase"/>
    <property type="match status" value="1"/>
</dbReference>
<dbReference type="PANTHER" id="PTHR10584:SF166">
    <property type="entry name" value="RIBOKINASE"/>
    <property type="match status" value="1"/>
</dbReference>
<dbReference type="PROSITE" id="PS00584">
    <property type="entry name" value="PFKB_KINASES_2"/>
    <property type="match status" value="1"/>
</dbReference>
<comment type="similarity">
    <text evidence="10">Belongs to the carbohydrate kinase PfkB family. Deoxyribokinase subfamily.</text>
</comment>
<evidence type="ECO:0000313" key="14">
    <source>
        <dbReference type="Proteomes" id="UP000250369"/>
    </source>
</evidence>
<dbReference type="GO" id="GO:0019303">
    <property type="term" value="P:D-ribose catabolic process"/>
    <property type="evidence" value="ECO:0007669"/>
    <property type="project" value="UniProtKB-UniPathway"/>
</dbReference>
<dbReference type="GO" id="GO:0004747">
    <property type="term" value="F:ribokinase activity"/>
    <property type="evidence" value="ECO:0007669"/>
    <property type="project" value="UniProtKB-UniRule"/>
</dbReference>
<gene>
    <name evidence="13" type="primary">rbsK</name>
    <name evidence="10" type="synonym">deoK</name>
    <name evidence="13" type="ORF">DQG23_26490</name>
</gene>
<dbReference type="GO" id="GO:0005524">
    <property type="term" value="F:ATP binding"/>
    <property type="evidence" value="ECO:0007669"/>
    <property type="project" value="UniProtKB-UniRule"/>
</dbReference>
<comment type="catalytic activity">
    <reaction evidence="10">
        <text>2-deoxy-D-ribose + ATP = 2-deoxy-D-ribose 5-phosphate + ADP + H(+)</text>
        <dbReference type="Rhea" id="RHEA:30871"/>
        <dbReference type="ChEBI" id="CHEBI:15378"/>
        <dbReference type="ChEBI" id="CHEBI:30616"/>
        <dbReference type="ChEBI" id="CHEBI:62877"/>
        <dbReference type="ChEBI" id="CHEBI:90761"/>
        <dbReference type="ChEBI" id="CHEBI:456216"/>
        <dbReference type="EC" id="2.7.1.229"/>
    </reaction>
</comment>
<feature type="binding site" evidence="10">
    <location>
        <begin position="249"/>
        <end position="250"/>
    </location>
    <ligand>
        <name>ATP</name>
        <dbReference type="ChEBI" id="CHEBI:30616"/>
    </ligand>
</feature>
<name>A0A329MCD9_9BACL</name>
<comment type="catalytic activity">
    <reaction evidence="11">
        <text>D-tagatofuranose 6-phosphate + ATP = D-tagatofuranose 1,6-bisphosphate + ADP + H(+)</text>
        <dbReference type="Rhea" id="RHEA:12420"/>
        <dbReference type="ChEBI" id="CHEBI:15378"/>
        <dbReference type="ChEBI" id="CHEBI:30616"/>
        <dbReference type="ChEBI" id="CHEBI:58694"/>
        <dbReference type="ChEBI" id="CHEBI:58695"/>
        <dbReference type="ChEBI" id="CHEBI:456216"/>
        <dbReference type="EC" id="2.7.1.144"/>
    </reaction>
</comment>
<dbReference type="SUPFAM" id="SSF53613">
    <property type="entry name" value="Ribokinase-like"/>
    <property type="match status" value="1"/>
</dbReference>
<dbReference type="InterPro" id="IPR011611">
    <property type="entry name" value="PfkB_dom"/>
</dbReference>
<feature type="binding site" evidence="10">
    <location>
        <position position="250"/>
    </location>
    <ligand>
        <name>substrate</name>
    </ligand>
</feature>
<evidence type="ECO:0000256" key="6">
    <source>
        <dbReference type="ARBA" id="ARBA00022840"/>
    </source>
</evidence>
<keyword evidence="4 10" id="KW-0547">Nucleotide-binding</keyword>
<comment type="subcellular location">
    <subcellularLocation>
        <location evidence="10">Cytoplasm</location>
    </subcellularLocation>
</comment>
<keyword evidence="6 10" id="KW-0067">ATP-binding</keyword>
<keyword evidence="14" id="KW-1185">Reference proteome</keyword>
<comment type="caution">
    <text evidence="13">The sequence shown here is derived from an EMBL/GenBank/DDBJ whole genome shotgun (WGS) entry which is preliminary data.</text>
</comment>
<proteinExistence type="inferred from homology"/>
<evidence type="ECO:0000256" key="3">
    <source>
        <dbReference type="ARBA" id="ARBA00022723"/>
    </source>
</evidence>
<dbReference type="EMBL" id="QMFB01000018">
    <property type="protein sequence ID" value="RAV17681.1"/>
    <property type="molecule type" value="Genomic_DNA"/>
</dbReference>
<comment type="pathway">
    <text evidence="11">Carbohydrate metabolism; D-tagatose 6-phosphate degradation; D-glyceraldehyde 3-phosphate and glycerone phosphate from D-tagatose 6-phosphate: step 1/2.</text>
</comment>
<dbReference type="CDD" id="cd01174">
    <property type="entry name" value="ribokinase"/>
    <property type="match status" value="1"/>
</dbReference>
<dbReference type="OrthoDB" id="9775849at2"/>
<keyword evidence="3 10" id="KW-0479">Metal-binding</keyword>
<comment type="caution">
    <text evidence="10">Lacks conserved residue(s) required for the propagation of feature annotation.</text>
</comment>
<dbReference type="RefSeq" id="WP_113034046.1">
    <property type="nucleotide sequence ID" value="NZ_QMFB01000018.1"/>
</dbReference>
<feature type="site" description="Important for substrate specificity" evidence="10">
    <location>
        <position position="10"/>
    </location>
</feature>
<keyword evidence="2 10" id="KW-0808">Transferase</keyword>
<dbReference type="Pfam" id="PF00294">
    <property type="entry name" value="PfkB"/>
    <property type="match status" value="1"/>
</dbReference>
<keyword evidence="5 10" id="KW-0418">Kinase</keyword>
<feature type="binding site" evidence="10">
    <location>
        <position position="246"/>
    </location>
    <ligand>
        <name>K(+)</name>
        <dbReference type="ChEBI" id="CHEBI:29103"/>
    </ligand>
</feature>
<feature type="binding site" evidence="10">
    <location>
        <position position="244"/>
    </location>
    <ligand>
        <name>K(+)</name>
        <dbReference type="ChEBI" id="CHEBI:29103"/>
    </ligand>
</feature>
<dbReference type="GO" id="GO:2001059">
    <property type="term" value="P:D-tagatose 6-phosphate catabolic process"/>
    <property type="evidence" value="ECO:0007669"/>
    <property type="project" value="UniProtKB-UniPathway"/>
</dbReference>
<dbReference type="PIRSF" id="PIRSF000535">
    <property type="entry name" value="1PFK/6PFK/LacC"/>
    <property type="match status" value="1"/>
</dbReference>
<dbReference type="InterPro" id="IPR029056">
    <property type="entry name" value="Ribokinase-like"/>
</dbReference>
<evidence type="ECO:0000259" key="12">
    <source>
        <dbReference type="Pfam" id="PF00294"/>
    </source>
</evidence>
<feature type="binding site" evidence="10">
    <location>
        <position position="285"/>
    </location>
    <ligand>
        <name>K(+)</name>
        <dbReference type="ChEBI" id="CHEBI:29103"/>
    </ligand>
</feature>
<feature type="domain" description="Carbohydrate kinase PfkB" evidence="12">
    <location>
        <begin position="2"/>
        <end position="291"/>
    </location>
</feature>
<dbReference type="InterPro" id="IPR002139">
    <property type="entry name" value="Ribo/fructo_kinase"/>
</dbReference>
<evidence type="ECO:0000256" key="2">
    <source>
        <dbReference type="ARBA" id="ARBA00022679"/>
    </source>
</evidence>
<feature type="binding site" evidence="10">
    <location>
        <position position="138"/>
    </location>
    <ligand>
        <name>substrate</name>
    </ligand>
</feature>